<dbReference type="Proteomes" id="UP000006898">
    <property type="component" value="Chromosome"/>
</dbReference>
<sequence>MAELSGYAALTRPTATADSALGYMTADPHAQKALYRTV</sequence>
<dbReference type="HOGENOM" id="CLU_3326080_0_0_0"/>
<dbReference type="EMBL" id="FP565575">
    <property type="protein sequence ID" value="CBE70004.1"/>
    <property type="molecule type" value="Genomic_DNA"/>
</dbReference>
<evidence type="ECO:0000313" key="1">
    <source>
        <dbReference type="EMBL" id="CBE70004.1"/>
    </source>
</evidence>
<dbReference type="KEGG" id="mox:DAMO_2931"/>
<protein>
    <submittedName>
        <fullName evidence="1">Uncharacterized protein</fullName>
    </submittedName>
</protein>
<proteinExistence type="predicted"/>
<accession>D5MLU7</accession>
<dbReference type="STRING" id="671143.DAMO_2931"/>
<evidence type="ECO:0000313" key="2">
    <source>
        <dbReference type="Proteomes" id="UP000006898"/>
    </source>
</evidence>
<name>D5MLU7_METO1</name>
<organism evidence="1 2">
    <name type="scientific">Methylomirabilis oxygeniifera</name>
    <dbReference type="NCBI Taxonomy" id="671143"/>
    <lineage>
        <taxon>Bacteria</taxon>
        <taxon>Candidatus Methylomirabilota</taxon>
        <taxon>Candidatus Methylomirabilia</taxon>
        <taxon>Candidatus Methylomirabilales</taxon>
        <taxon>Candidatus Methylomirabilaceae</taxon>
        <taxon>Candidatus Methylomirabilis</taxon>
    </lineage>
</organism>
<gene>
    <name evidence="1" type="ORF">DAMO_2931</name>
</gene>
<dbReference type="AlphaFoldDB" id="D5MLU7"/>
<reference evidence="1 2" key="1">
    <citation type="journal article" date="2010" name="Nature">
        <title>Nitrite-driven anaerobic methane oxidation by oxygenic bacteria.</title>
        <authorList>
            <person name="Ettwig K.F."/>
            <person name="Butler M.K."/>
            <person name="Le Paslier D."/>
            <person name="Pelletier E."/>
            <person name="Mangenot S."/>
            <person name="Kuypers M.M.M."/>
            <person name="Schreiber F."/>
            <person name="Dutilh B.E."/>
            <person name="Zedelius J."/>
            <person name="de Beer D."/>
            <person name="Gloerich J."/>
            <person name="Wessels H.J.C.T."/>
            <person name="van Allen T."/>
            <person name="Luesken F."/>
            <person name="Wu M."/>
            <person name="van de Pas-Schoonen K.T."/>
            <person name="Op den Camp H.J.M."/>
            <person name="Janssen-Megens E.M."/>
            <person name="Francoijs K-J."/>
            <person name="Stunnenberg H."/>
            <person name="Weissenbach J."/>
            <person name="Jetten M.S.M."/>
            <person name="Strous M."/>
        </authorList>
    </citation>
    <scope>NUCLEOTIDE SEQUENCE [LARGE SCALE GENOMIC DNA]</scope>
</reference>